<dbReference type="PATRIC" id="fig|1618549.4.peg.139"/>
<keyword evidence="3" id="KW-1133">Transmembrane helix</keyword>
<dbReference type="InterPro" id="IPR028096">
    <property type="entry name" value="EfeO_Cupredoxin"/>
</dbReference>
<name>A0A0G0M2X2_9BACT</name>
<accession>A0A0G0M2X2</accession>
<dbReference type="Pfam" id="PF13473">
    <property type="entry name" value="Cupredoxin_1"/>
    <property type="match status" value="1"/>
</dbReference>
<dbReference type="GO" id="GO:0046872">
    <property type="term" value="F:metal ion binding"/>
    <property type="evidence" value="ECO:0007669"/>
    <property type="project" value="UniProtKB-KW"/>
</dbReference>
<dbReference type="Proteomes" id="UP000034325">
    <property type="component" value="Unassembled WGS sequence"/>
</dbReference>
<dbReference type="SUPFAM" id="SSF49503">
    <property type="entry name" value="Cupredoxins"/>
    <property type="match status" value="1"/>
</dbReference>
<dbReference type="AlphaFoldDB" id="A0A0G0M2X2"/>
<dbReference type="Gene3D" id="2.60.40.420">
    <property type="entry name" value="Cupredoxins - blue copper proteins"/>
    <property type="match status" value="1"/>
</dbReference>
<keyword evidence="3" id="KW-0812">Transmembrane</keyword>
<evidence type="ECO:0000256" key="3">
    <source>
        <dbReference type="SAM" id="Phobius"/>
    </source>
</evidence>
<keyword evidence="2" id="KW-0186">Copper</keyword>
<evidence type="ECO:0000313" key="6">
    <source>
        <dbReference type="Proteomes" id="UP000034325"/>
    </source>
</evidence>
<evidence type="ECO:0000259" key="4">
    <source>
        <dbReference type="Pfam" id="PF13473"/>
    </source>
</evidence>
<keyword evidence="3" id="KW-0472">Membrane</keyword>
<feature type="domain" description="EfeO-type cupredoxin-like" evidence="4">
    <location>
        <begin position="78"/>
        <end position="163"/>
    </location>
</feature>
<dbReference type="PANTHER" id="PTHR38439">
    <property type="entry name" value="AURACYANIN-B"/>
    <property type="match status" value="1"/>
</dbReference>
<proteinExistence type="predicted"/>
<evidence type="ECO:0000256" key="1">
    <source>
        <dbReference type="ARBA" id="ARBA00022723"/>
    </source>
</evidence>
<comment type="caution">
    <text evidence="5">The sequence shown here is derived from an EMBL/GenBank/DDBJ whole genome shotgun (WGS) entry which is preliminary data.</text>
</comment>
<dbReference type="InterPro" id="IPR008972">
    <property type="entry name" value="Cupredoxin"/>
</dbReference>
<organism evidence="5 6">
    <name type="scientific">Candidatus Woesebacteria bacterium GW2011_GWA1_39_12</name>
    <dbReference type="NCBI Taxonomy" id="1618549"/>
    <lineage>
        <taxon>Bacteria</taxon>
        <taxon>Candidatus Woeseibacteriota</taxon>
    </lineage>
</organism>
<dbReference type="EMBL" id="LBWA01000002">
    <property type="protein sequence ID" value="KKQ98553.1"/>
    <property type="molecule type" value="Genomic_DNA"/>
</dbReference>
<protein>
    <submittedName>
        <fullName evidence="5">Plastocyanin</fullName>
    </submittedName>
</protein>
<evidence type="ECO:0000313" key="5">
    <source>
        <dbReference type="EMBL" id="KKQ98553.1"/>
    </source>
</evidence>
<dbReference type="PANTHER" id="PTHR38439:SF3">
    <property type="entry name" value="COPPER-RESISTANT CUPROPROTEIN COPI"/>
    <property type="match status" value="1"/>
</dbReference>
<sequence>MEENQETQNSEIKNRKPMNPILLGGIAIVVLLVVGGFLFSQRRNQPVSDVMPATDENVQGVETEVDNAIVKDALPTVETEQVINIEAGSFYYSQKEIRVKKGQTVKIVLTAKDMMHDFNIDELEVDGPIIKAGESTTIEFVADRVGEFEYYCSVGQHRANGQVGKLIIEE</sequence>
<feature type="transmembrane region" description="Helical" evidence="3">
    <location>
        <begin position="21"/>
        <end position="39"/>
    </location>
</feature>
<dbReference type="InterPro" id="IPR050845">
    <property type="entry name" value="Cu-binding_ET"/>
</dbReference>
<reference evidence="5 6" key="1">
    <citation type="journal article" date="2015" name="Nature">
        <title>rRNA introns, odd ribosomes, and small enigmatic genomes across a large radiation of phyla.</title>
        <authorList>
            <person name="Brown C.T."/>
            <person name="Hug L.A."/>
            <person name="Thomas B.C."/>
            <person name="Sharon I."/>
            <person name="Castelle C.J."/>
            <person name="Singh A."/>
            <person name="Wilkins M.J."/>
            <person name="Williams K.H."/>
            <person name="Banfield J.F."/>
        </authorList>
    </citation>
    <scope>NUCLEOTIDE SEQUENCE [LARGE SCALE GENOMIC DNA]</scope>
</reference>
<gene>
    <name evidence="5" type="ORF">UT23_C0002G0053</name>
</gene>
<keyword evidence="1" id="KW-0479">Metal-binding</keyword>
<evidence type="ECO:0000256" key="2">
    <source>
        <dbReference type="ARBA" id="ARBA00023008"/>
    </source>
</evidence>